<organism evidence="1 2">
    <name type="scientific">Agrobacterium vitis</name>
    <name type="common">Rhizobium vitis</name>
    <dbReference type="NCBI Taxonomy" id="373"/>
    <lineage>
        <taxon>Bacteria</taxon>
        <taxon>Pseudomonadati</taxon>
        <taxon>Pseudomonadota</taxon>
        <taxon>Alphaproteobacteria</taxon>
        <taxon>Hyphomicrobiales</taxon>
        <taxon>Rhizobiaceae</taxon>
        <taxon>Rhizobium/Agrobacterium group</taxon>
        <taxon>Agrobacterium</taxon>
    </lineage>
</organism>
<evidence type="ECO:0000313" key="1">
    <source>
        <dbReference type="EMBL" id="KAA3531825.1"/>
    </source>
</evidence>
<dbReference type="GeneID" id="60681663"/>
<sequence>MSDVSVTYQTILSTNQFVTGVRQDTGTDHPVVLTGNYQPTQGAQPQALLYRGPLVPTDTSGYAYLPPVFKGQTVTTSTFYGPNTPLFNPGIGKGNVRAVGSYKYAEASDPTADHGMMYEGTFDGSGKWTALDIPKDVAGGIVFYTIAHSTMGDLVVGNFDLTEPHGSAAAFIYDIRTQSFSKLSLGPLTTAYGIWQNGGDGSNAYTIVGGYKGETGINVGFVLDYDATTKKISNVTNYSYQGKPGIVTHFEGISAIESGYCLAAMADPGTAFVTIGRNSDGTFTDAKWVPAAYPTSDGPSTGNTVIDNNLMGIMTTDSGVQSYLAVIKA</sequence>
<comment type="caution">
    <text evidence="1">The sequence shown here is derived from an EMBL/GenBank/DDBJ whole genome shotgun (WGS) entry which is preliminary data.</text>
</comment>
<dbReference type="RefSeq" id="WP_060719223.1">
    <property type="nucleotide sequence ID" value="NZ_CP055265.1"/>
</dbReference>
<accession>A0A368NY09</accession>
<dbReference type="AlphaFoldDB" id="A0A368NY09"/>
<gene>
    <name evidence="1" type="ORF">DXT89_00025</name>
</gene>
<proteinExistence type="predicted"/>
<evidence type="ECO:0000313" key="2">
    <source>
        <dbReference type="Proteomes" id="UP000436911"/>
    </source>
</evidence>
<reference evidence="1 2" key="1">
    <citation type="submission" date="2018-08" db="EMBL/GenBank/DDBJ databases">
        <title>Genome sequencing of Agrobacterium vitis strain ICMP 10754.</title>
        <authorList>
            <person name="Visnovsky S.B."/>
            <person name="Pitman A.R."/>
        </authorList>
    </citation>
    <scope>NUCLEOTIDE SEQUENCE [LARGE SCALE GENOMIC DNA]</scope>
    <source>
        <strain evidence="1 2">ICMP 10754</strain>
    </source>
</reference>
<dbReference type="EMBL" id="QUSG01000001">
    <property type="protein sequence ID" value="KAA3531825.1"/>
    <property type="molecule type" value="Genomic_DNA"/>
</dbReference>
<dbReference type="OrthoDB" id="9804931at2"/>
<dbReference type="Proteomes" id="UP000436911">
    <property type="component" value="Unassembled WGS sequence"/>
</dbReference>
<name>A0A368NY09_AGRVI</name>
<protein>
    <submittedName>
        <fullName evidence="1">Uncharacterized protein</fullName>
    </submittedName>
</protein>